<gene>
    <name evidence="2" type="ORF">HIM_03767</name>
</gene>
<dbReference type="CDD" id="cd02970">
    <property type="entry name" value="PRX_like2"/>
    <property type="match status" value="1"/>
</dbReference>
<reference evidence="2 3" key="1">
    <citation type="journal article" date="2014" name="Genome Biol. Evol.">
        <title>Comparative genomics and transcriptomics analyses reveal divergent lifestyle features of nematode endoparasitic fungus Hirsutella minnesotensis.</title>
        <authorList>
            <person name="Lai Y."/>
            <person name="Liu K."/>
            <person name="Zhang X."/>
            <person name="Zhang X."/>
            <person name="Li K."/>
            <person name="Wang N."/>
            <person name="Shu C."/>
            <person name="Wu Y."/>
            <person name="Wang C."/>
            <person name="Bushley K.E."/>
            <person name="Xiang M."/>
            <person name="Liu X."/>
        </authorList>
    </citation>
    <scope>NUCLEOTIDE SEQUENCE [LARGE SCALE GENOMIC DNA]</scope>
    <source>
        <strain evidence="2 3">3608</strain>
    </source>
</reference>
<feature type="region of interest" description="Disordered" evidence="1">
    <location>
        <begin position="1"/>
        <end position="58"/>
    </location>
</feature>
<evidence type="ECO:0000313" key="3">
    <source>
        <dbReference type="Proteomes" id="UP000054481"/>
    </source>
</evidence>
<dbReference type="AlphaFoldDB" id="A0A0F7ZQA1"/>
<feature type="compositionally biased region" description="Basic and acidic residues" evidence="1">
    <location>
        <begin position="48"/>
        <end position="58"/>
    </location>
</feature>
<dbReference type="PANTHER" id="PTHR28630">
    <property type="match status" value="1"/>
</dbReference>
<dbReference type="InterPro" id="IPR036249">
    <property type="entry name" value="Thioredoxin-like_sf"/>
</dbReference>
<dbReference type="Proteomes" id="UP000054481">
    <property type="component" value="Unassembled WGS sequence"/>
</dbReference>
<dbReference type="Pfam" id="PF13911">
    <property type="entry name" value="AhpC-TSA_2"/>
    <property type="match status" value="1"/>
</dbReference>
<dbReference type="PANTHER" id="PTHR28630:SF3">
    <property type="entry name" value="PEROXIREDOXIN-LIKE 2C"/>
    <property type="match status" value="1"/>
</dbReference>
<proteinExistence type="predicted"/>
<keyword evidence="3" id="KW-1185">Reference proteome</keyword>
<sequence length="325" mass="35198">MGEHKTEVDAPKLVTSGETGGAAPASDDTRDAVSATKAHDVAPTSSSEARDGANDTTESRIEEFDGHLETDDELPSAQTLDKIASYVVLDRDGRSHTFQSLYSGANVARRVLVVFVRHFFCGNCQDYLKLLCETVKPEALLQLPISTFVVIVGCGDPGLINMYLDVTKCPFPLYTDPTGSLYDELGMRKTLNLGPRPAYSRKSLLRVFVDGVAQGLSVLPKGLALKSGPSKQVGGEFLFEPVDMASPVSSPKDETPGLADGGEAGDQPVEEKRVTWCHRMRSTRDHAEIPQIMDILGLDSKGLVNSMAEKDVRRWSKAGEAKKVE</sequence>
<evidence type="ECO:0008006" key="4">
    <source>
        <dbReference type="Google" id="ProtNLM"/>
    </source>
</evidence>
<evidence type="ECO:0000256" key="1">
    <source>
        <dbReference type="SAM" id="MobiDB-lite"/>
    </source>
</evidence>
<dbReference type="EMBL" id="KQ030509">
    <property type="protein sequence ID" value="KJZ76890.1"/>
    <property type="molecule type" value="Genomic_DNA"/>
</dbReference>
<dbReference type="InterPro" id="IPR032801">
    <property type="entry name" value="PXL2A/B/C"/>
</dbReference>
<organism evidence="2 3">
    <name type="scientific">Hirsutella minnesotensis 3608</name>
    <dbReference type="NCBI Taxonomy" id="1043627"/>
    <lineage>
        <taxon>Eukaryota</taxon>
        <taxon>Fungi</taxon>
        <taxon>Dikarya</taxon>
        <taxon>Ascomycota</taxon>
        <taxon>Pezizomycotina</taxon>
        <taxon>Sordariomycetes</taxon>
        <taxon>Hypocreomycetidae</taxon>
        <taxon>Hypocreales</taxon>
        <taxon>Ophiocordycipitaceae</taxon>
        <taxon>Hirsutella</taxon>
    </lineage>
</organism>
<evidence type="ECO:0000313" key="2">
    <source>
        <dbReference type="EMBL" id="KJZ76890.1"/>
    </source>
</evidence>
<dbReference type="Gene3D" id="3.40.30.10">
    <property type="entry name" value="Glutaredoxin"/>
    <property type="match status" value="1"/>
</dbReference>
<feature type="compositionally biased region" description="Basic and acidic residues" evidence="1">
    <location>
        <begin position="1"/>
        <end position="10"/>
    </location>
</feature>
<dbReference type="SUPFAM" id="SSF52833">
    <property type="entry name" value="Thioredoxin-like"/>
    <property type="match status" value="1"/>
</dbReference>
<dbReference type="FunFam" id="3.40.30.10:FF:000404">
    <property type="entry name" value="WGS project CABT00000000 data, contig 2.14"/>
    <property type="match status" value="1"/>
</dbReference>
<name>A0A0F7ZQA1_9HYPO</name>
<dbReference type="OrthoDB" id="40334at2759"/>
<protein>
    <recommendedName>
        <fullName evidence="4">Thioredoxin-like protein AAED1</fullName>
    </recommendedName>
</protein>
<accession>A0A0F7ZQA1</accession>
<feature type="region of interest" description="Disordered" evidence="1">
    <location>
        <begin position="245"/>
        <end position="271"/>
    </location>
</feature>